<dbReference type="CDD" id="cd02855">
    <property type="entry name" value="E_set_GBE_prok_N"/>
    <property type="match status" value="1"/>
</dbReference>
<dbReference type="Gene3D" id="3.20.20.80">
    <property type="entry name" value="Glycosidases"/>
    <property type="match status" value="1"/>
</dbReference>
<dbReference type="InterPro" id="IPR006407">
    <property type="entry name" value="GlgB"/>
</dbReference>
<evidence type="ECO:0000313" key="12">
    <source>
        <dbReference type="EMBL" id="KUL03295.1"/>
    </source>
</evidence>
<keyword evidence="6" id="KW-0328">Glycosyltransferase</keyword>
<feature type="domain" description="Glycosyl hydrolase family 13 catalytic" evidence="11">
    <location>
        <begin position="162"/>
        <end position="531"/>
    </location>
</feature>
<dbReference type="Pfam" id="PF02922">
    <property type="entry name" value="CBM_48"/>
    <property type="match status" value="1"/>
</dbReference>
<dbReference type="GO" id="GO:0005829">
    <property type="term" value="C:cytosol"/>
    <property type="evidence" value="ECO:0007669"/>
    <property type="project" value="TreeGrafter"/>
</dbReference>
<evidence type="ECO:0000256" key="6">
    <source>
        <dbReference type="ARBA" id="ARBA00022676"/>
    </source>
</evidence>
<dbReference type="PIRSF" id="PIRSF000463">
    <property type="entry name" value="GlgB"/>
    <property type="match status" value="1"/>
</dbReference>
<dbReference type="InterPro" id="IPR017853">
    <property type="entry name" value="GH"/>
</dbReference>
<comment type="caution">
    <text evidence="12">The sequence shown here is derived from an EMBL/GenBank/DDBJ whole genome shotgun (WGS) entry which is preliminary data.</text>
</comment>
<sequence>MQQVLPDITKTGSLITDYDVYLFRQGNHSRLHERMGSHPAVADGVRGTFFAVWAPNAAEVSVIGDFNGWTAGRHPLQARSDDSGIWEGFIPDIGHGTLYKYHIKSRYNDYSVEKGDPFAYFWEIPPKTASIIWDLAYVWRDRAWMRCREEDNTPDAPISVYEVHPGSWRKVPEEENRSLNYRELATELAEYMLEAGFTHVEFLPVMEHPFYASWGYQTLGYFAPTSRYGTPQDFMHLIEHLHQRGIGVFLDWVPSHFPSDGYGLSYFDGTHLYEHALPGQRYHPEWKSYIFNLGRNEVRSFLLSSALFWLERYHADGLRVDAVSSMLYLDYARSAGEWIPNVYGGRENLESIGFLRKVNDTVHANFPDVLVIAEEATSWPGVTAPTATGGLGFDLKWNMGWMHDTLDYFVLDPVFRKYRPDLLTFSIWYAFRERYILPLSHDEVVHEKGSLAGKMPGDEWRKRANLRLLYGYMFTHPGKKLIFMGGEFGQWSEWSHDTGLEWGLLQYPSHRGLLRWVTDLNHLYRRMPALHERDADPEGFEWVDFSDVEKSIVSYLRRGHSGDEVALVACNCTPVPRYGYRVGVPFGGFWKEVLNSDAVEYGGSGVGNLGGVEAEPVPVHGRPWSLPLTLPPLGAVIFAPEGA</sequence>
<comment type="pathway">
    <text evidence="2">Glycan biosynthesis; glycogen biosynthesis.</text>
</comment>
<dbReference type="UniPathway" id="UPA00164"/>
<dbReference type="Gene3D" id="2.60.40.1180">
    <property type="entry name" value="Golgi alpha-mannosidase II"/>
    <property type="match status" value="1"/>
</dbReference>
<dbReference type="GO" id="GO:0043169">
    <property type="term" value="F:cation binding"/>
    <property type="evidence" value="ECO:0007669"/>
    <property type="project" value="InterPro"/>
</dbReference>
<evidence type="ECO:0000259" key="11">
    <source>
        <dbReference type="SMART" id="SM00642"/>
    </source>
</evidence>
<evidence type="ECO:0000256" key="8">
    <source>
        <dbReference type="ARBA" id="ARBA00023056"/>
    </source>
</evidence>
<dbReference type="SMART" id="SM00642">
    <property type="entry name" value="Aamy"/>
    <property type="match status" value="1"/>
</dbReference>
<evidence type="ECO:0000256" key="3">
    <source>
        <dbReference type="ARBA" id="ARBA00009000"/>
    </source>
</evidence>
<dbReference type="HAMAP" id="MF_00685">
    <property type="entry name" value="GlgB"/>
    <property type="match status" value="1"/>
</dbReference>
<keyword evidence="5" id="KW-0321">Glycogen metabolism</keyword>
<dbReference type="FunFam" id="2.60.40.1180:FF:000002">
    <property type="entry name" value="1,4-alpha-glucan branching enzyme GlgB"/>
    <property type="match status" value="1"/>
</dbReference>
<gene>
    <name evidence="12" type="ORF">XE10_0514</name>
</gene>
<evidence type="ECO:0000256" key="1">
    <source>
        <dbReference type="ARBA" id="ARBA00000826"/>
    </source>
</evidence>
<dbReference type="EC" id="2.4.1.18" evidence="4 10"/>
<proteinExistence type="inferred from homology"/>
<evidence type="ECO:0000256" key="5">
    <source>
        <dbReference type="ARBA" id="ARBA00022600"/>
    </source>
</evidence>
<dbReference type="NCBIfam" id="NF008967">
    <property type="entry name" value="PRK12313.1"/>
    <property type="match status" value="1"/>
</dbReference>
<dbReference type="Gene3D" id="2.60.40.10">
    <property type="entry name" value="Immunoglobulins"/>
    <property type="match status" value="1"/>
</dbReference>
<evidence type="ECO:0000256" key="4">
    <source>
        <dbReference type="ARBA" id="ARBA00012541"/>
    </source>
</evidence>
<dbReference type="InterPro" id="IPR037439">
    <property type="entry name" value="Branching_enzy"/>
</dbReference>
<dbReference type="SUPFAM" id="SSF51011">
    <property type="entry name" value="Glycosyl hydrolase domain"/>
    <property type="match status" value="1"/>
</dbReference>
<dbReference type="PANTHER" id="PTHR43651:SF3">
    <property type="entry name" value="1,4-ALPHA-GLUCAN-BRANCHING ENZYME"/>
    <property type="match status" value="1"/>
</dbReference>
<dbReference type="InterPro" id="IPR013780">
    <property type="entry name" value="Glyco_hydro_b"/>
</dbReference>
<dbReference type="CDD" id="cd11322">
    <property type="entry name" value="AmyAc_Glg_BE"/>
    <property type="match status" value="1"/>
</dbReference>
<keyword evidence="8" id="KW-0320">Glycogen biosynthesis</keyword>
<dbReference type="InterPro" id="IPR006048">
    <property type="entry name" value="A-amylase/branching_C"/>
</dbReference>
<dbReference type="NCBIfam" id="NF003811">
    <property type="entry name" value="PRK05402.1"/>
    <property type="match status" value="1"/>
</dbReference>
<dbReference type="Proteomes" id="UP000054598">
    <property type="component" value="Unassembled WGS sequence"/>
</dbReference>
<evidence type="ECO:0000256" key="2">
    <source>
        <dbReference type="ARBA" id="ARBA00004964"/>
    </source>
</evidence>
<dbReference type="InterPro" id="IPR006047">
    <property type="entry name" value="GH13_cat_dom"/>
</dbReference>
<dbReference type="NCBIfam" id="TIGR01515">
    <property type="entry name" value="branching_enzym"/>
    <property type="match status" value="1"/>
</dbReference>
<evidence type="ECO:0000256" key="10">
    <source>
        <dbReference type="NCBIfam" id="TIGR01515"/>
    </source>
</evidence>
<protein>
    <recommendedName>
        <fullName evidence="4 10">1,4-alpha-glucan branching enzyme</fullName>
        <ecNumber evidence="4 10">2.4.1.18</ecNumber>
    </recommendedName>
</protein>
<dbReference type="GO" id="GO:0003844">
    <property type="term" value="F:1,4-alpha-glucan branching enzyme activity"/>
    <property type="evidence" value="ECO:0007669"/>
    <property type="project" value="UniProtKB-UniRule"/>
</dbReference>
<organism evidence="12 13">
    <name type="scientific">Methanoculleus marisnigri</name>
    <dbReference type="NCBI Taxonomy" id="2198"/>
    <lineage>
        <taxon>Archaea</taxon>
        <taxon>Methanobacteriati</taxon>
        <taxon>Methanobacteriota</taxon>
        <taxon>Stenosarchaea group</taxon>
        <taxon>Methanomicrobia</taxon>
        <taxon>Methanomicrobiales</taxon>
        <taxon>Methanomicrobiaceae</taxon>
        <taxon>Methanoculleus</taxon>
    </lineage>
</organism>
<dbReference type="EMBL" id="LGHE01000037">
    <property type="protein sequence ID" value="KUL03295.1"/>
    <property type="molecule type" value="Genomic_DNA"/>
</dbReference>
<dbReference type="Pfam" id="PF00128">
    <property type="entry name" value="Alpha-amylase"/>
    <property type="match status" value="1"/>
</dbReference>
<evidence type="ECO:0000313" key="13">
    <source>
        <dbReference type="Proteomes" id="UP000054598"/>
    </source>
</evidence>
<comment type="catalytic activity">
    <reaction evidence="1">
        <text>Transfers a segment of a (1-&gt;4)-alpha-D-glucan chain to a primary hydroxy group in a similar glucan chain.</text>
        <dbReference type="EC" id="2.4.1.18"/>
    </reaction>
</comment>
<dbReference type="PANTHER" id="PTHR43651">
    <property type="entry name" value="1,4-ALPHA-GLUCAN-BRANCHING ENZYME"/>
    <property type="match status" value="1"/>
</dbReference>
<evidence type="ECO:0000256" key="7">
    <source>
        <dbReference type="ARBA" id="ARBA00022679"/>
    </source>
</evidence>
<keyword evidence="9" id="KW-0119">Carbohydrate metabolism</keyword>
<dbReference type="SUPFAM" id="SSF51445">
    <property type="entry name" value="(Trans)glycosidases"/>
    <property type="match status" value="1"/>
</dbReference>
<reference evidence="13" key="1">
    <citation type="journal article" date="2015" name="MBio">
        <title>Genome-Resolved Metagenomic Analysis Reveals Roles for Candidate Phyla and Other Microbial Community Members in Biogeochemical Transformations in Oil Reservoirs.</title>
        <authorList>
            <person name="Hu P."/>
            <person name="Tom L."/>
            <person name="Singh A."/>
            <person name="Thomas B.C."/>
            <person name="Baker B.J."/>
            <person name="Piceno Y.M."/>
            <person name="Andersen G.L."/>
            <person name="Banfield J.F."/>
        </authorList>
    </citation>
    <scope>NUCLEOTIDE SEQUENCE [LARGE SCALE GENOMIC DNA]</scope>
</reference>
<evidence type="ECO:0000256" key="9">
    <source>
        <dbReference type="ARBA" id="ARBA00023277"/>
    </source>
</evidence>
<name>A0A101IXR8_9EURY</name>
<keyword evidence="7" id="KW-0808">Transferase</keyword>
<dbReference type="InterPro" id="IPR013783">
    <property type="entry name" value="Ig-like_fold"/>
</dbReference>
<dbReference type="FunFam" id="2.60.40.10:FF:000169">
    <property type="entry name" value="1,4-alpha-glucan branching enzyme GlgB"/>
    <property type="match status" value="1"/>
</dbReference>
<dbReference type="InterPro" id="IPR044143">
    <property type="entry name" value="GlgB_N_E_set_prok"/>
</dbReference>
<dbReference type="AlphaFoldDB" id="A0A101IXR8"/>
<accession>A0A101IXR8</accession>
<dbReference type="GO" id="GO:0005978">
    <property type="term" value="P:glycogen biosynthetic process"/>
    <property type="evidence" value="ECO:0007669"/>
    <property type="project" value="UniProtKB-UniRule"/>
</dbReference>
<dbReference type="PATRIC" id="fig|2198.3.peg.313"/>
<dbReference type="GO" id="GO:0004553">
    <property type="term" value="F:hydrolase activity, hydrolyzing O-glycosyl compounds"/>
    <property type="evidence" value="ECO:0007669"/>
    <property type="project" value="InterPro"/>
</dbReference>
<dbReference type="Pfam" id="PF02806">
    <property type="entry name" value="Alpha-amylase_C"/>
    <property type="match status" value="1"/>
</dbReference>
<dbReference type="InterPro" id="IPR004193">
    <property type="entry name" value="Glyco_hydro_13_N"/>
</dbReference>
<dbReference type="FunFam" id="3.20.20.80:FF:000003">
    <property type="entry name" value="1,4-alpha-glucan branching enzyme GlgB"/>
    <property type="match status" value="1"/>
</dbReference>
<comment type="similarity">
    <text evidence="3">Belongs to the glycosyl hydrolase 13 family. GlgB subfamily.</text>
</comment>